<organism evidence="2 3">
    <name type="scientific">Rosa chinensis</name>
    <name type="common">China rose</name>
    <dbReference type="NCBI Taxonomy" id="74649"/>
    <lineage>
        <taxon>Eukaryota</taxon>
        <taxon>Viridiplantae</taxon>
        <taxon>Streptophyta</taxon>
        <taxon>Embryophyta</taxon>
        <taxon>Tracheophyta</taxon>
        <taxon>Spermatophyta</taxon>
        <taxon>Magnoliopsida</taxon>
        <taxon>eudicotyledons</taxon>
        <taxon>Gunneridae</taxon>
        <taxon>Pentapetalae</taxon>
        <taxon>rosids</taxon>
        <taxon>fabids</taxon>
        <taxon>Rosales</taxon>
        <taxon>Rosaceae</taxon>
        <taxon>Rosoideae</taxon>
        <taxon>Rosoideae incertae sedis</taxon>
        <taxon>Rosa</taxon>
    </lineage>
</organism>
<dbReference type="AlphaFoldDB" id="A0A2P6R0U5"/>
<keyword evidence="3" id="KW-1185">Reference proteome</keyword>
<feature type="domain" description="HAT C-terminal dimerisation" evidence="1">
    <location>
        <begin position="2"/>
        <end position="60"/>
    </location>
</feature>
<gene>
    <name evidence="2" type="ORF">RchiOBHm_Chr4g0431861</name>
</gene>
<dbReference type="Pfam" id="PF05699">
    <property type="entry name" value="Dimer_Tnp_hAT"/>
    <property type="match status" value="1"/>
</dbReference>
<dbReference type="Proteomes" id="UP000238479">
    <property type="component" value="Chromosome 4"/>
</dbReference>
<dbReference type="EMBL" id="PDCK01000042">
    <property type="protein sequence ID" value="PRQ40050.1"/>
    <property type="molecule type" value="Genomic_DNA"/>
</dbReference>
<name>A0A2P6R0U5_ROSCH</name>
<evidence type="ECO:0000313" key="3">
    <source>
        <dbReference type="Proteomes" id="UP000238479"/>
    </source>
</evidence>
<evidence type="ECO:0000313" key="2">
    <source>
        <dbReference type="EMBL" id="PRQ40050.1"/>
    </source>
</evidence>
<dbReference type="STRING" id="74649.A0A2P6R0U5"/>
<reference evidence="2 3" key="1">
    <citation type="journal article" date="2018" name="Nat. Genet.">
        <title>The Rosa genome provides new insights in the design of modern roses.</title>
        <authorList>
            <person name="Bendahmane M."/>
        </authorList>
    </citation>
    <scope>NUCLEOTIDE SEQUENCE [LARGE SCALE GENOMIC DNA]</scope>
    <source>
        <strain evidence="3">cv. Old Blush</strain>
    </source>
</reference>
<dbReference type="GO" id="GO:0046983">
    <property type="term" value="F:protein dimerization activity"/>
    <property type="evidence" value="ECO:0007669"/>
    <property type="project" value="InterPro"/>
</dbReference>
<dbReference type="InterPro" id="IPR008906">
    <property type="entry name" value="HATC_C_dom"/>
</dbReference>
<accession>A0A2P6R0U5</accession>
<dbReference type="PANTHER" id="PTHR45749:SF35">
    <property type="entry name" value="AC-LIKE TRANSPOSASE-RELATED"/>
    <property type="match status" value="1"/>
</dbReference>
<dbReference type="Gramene" id="PRQ40050">
    <property type="protein sequence ID" value="PRQ40050"/>
    <property type="gene ID" value="RchiOBHm_Chr4g0431861"/>
</dbReference>
<proteinExistence type="predicted"/>
<evidence type="ECO:0000259" key="1">
    <source>
        <dbReference type="Pfam" id="PF05699"/>
    </source>
</evidence>
<dbReference type="OMA" id="QIFRMAL"/>
<comment type="caution">
    <text evidence="2">The sequence shown here is derived from an EMBL/GenBank/DDBJ whole genome shotgun (WGS) entry which is preliminary data.</text>
</comment>
<protein>
    <submittedName>
        <fullName evidence="2">Putative HAT dimerization domain-containing protein</fullName>
    </submittedName>
</protein>
<dbReference type="PANTHER" id="PTHR45749">
    <property type="match status" value="1"/>
</dbReference>
<sequence>MNGCYPNAWIAYRILLTIPVIVASAERSFSKLKLIKSYLQSTMSQERLNGLAMLSIEKDLVEKLEYSSLVETFATKNARRVIFQ</sequence>